<accession>A0ABR6PTH1</accession>
<evidence type="ECO:0000256" key="1">
    <source>
        <dbReference type="SAM" id="SignalP"/>
    </source>
</evidence>
<feature type="chain" id="PRO_5046304381" description="Histidine phosphatase family protein" evidence="1">
    <location>
        <begin position="26"/>
        <end position="186"/>
    </location>
</feature>
<proteinExistence type="predicted"/>
<reference evidence="2 3" key="1">
    <citation type="submission" date="2020-08" db="EMBL/GenBank/DDBJ databases">
        <title>Genomic Encyclopedia of Type Strains, Phase IV (KMG-V): Genome sequencing to study the core and pangenomes of soil and plant-associated prokaryotes.</title>
        <authorList>
            <person name="Whitman W."/>
        </authorList>
    </citation>
    <scope>NUCLEOTIDE SEQUENCE [LARGE SCALE GENOMIC DNA]</scope>
    <source>
        <strain evidence="2 3">ANJLi2</strain>
    </source>
</reference>
<evidence type="ECO:0000313" key="2">
    <source>
        <dbReference type="EMBL" id="MBB6113082.1"/>
    </source>
</evidence>
<keyword evidence="1" id="KW-0732">Signal</keyword>
<feature type="signal peptide" evidence="1">
    <location>
        <begin position="1"/>
        <end position="25"/>
    </location>
</feature>
<gene>
    <name evidence="2" type="ORF">HDF23_005865</name>
</gene>
<keyword evidence="3" id="KW-1185">Reference proteome</keyword>
<organism evidence="2 3">
    <name type="scientific">Mucilaginibacter lappiensis</name>
    <dbReference type="NCBI Taxonomy" id="354630"/>
    <lineage>
        <taxon>Bacteria</taxon>
        <taxon>Pseudomonadati</taxon>
        <taxon>Bacteroidota</taxon>
        <taxon>Sphingobacteriia</taxon>
        <taxon>Sphingobacteriales</taxon>
        <taxon>Sphingobacteriaceae</taxon>
        <taxon>Mucilaginibacter</taxon>
    </lineage>
</organism>
<evidence type="ECO:0000313" key="3">
    <source>
        <dbReference type="Proteomes" id="UP000541583"/>
    </source>
</evidence>
<sequence length="186" mass="20690">MIKRITILPALMLAMICFASSSSCAQSKNLKLVFIRHAEKPADGDNLSCTGLNRALKLPAVLKAKFGLPDRVYVPALHLGKSTPRARMFQTISPFAIKYNLTINSTFEEEDTKDIAEDLAGRKGTILVVWEHNEMKAILKALGLKVKDLQWPDNDYDTIWVVTFKNDKPVLTVDKEGIKPVAACSF</sequence>
<dbReference type="Proteomes" id="UP000541583">
    <property type="component" value="Unassembled WGS sequence"/>
</dbReference>
<dbReference type="EMBL" id="JACHCB010000028">
    <property type="protein sequence ID" value="MBB6113082.1"/>
    <property type="molecule type" value="Genomic_DNA"/>
</dbReference>
<protein>
    <recommendedName>
        <fullName evidence="4">Histidine phosphatase family protein</fullName>
    </recommendedName>
</protein>
<comment type="caution">
    <text evidence="2">The sequence shown here is derived from an EMBL/GenBank/DDBJ whole genome shotgun (WGS) entry which is preliminary data.</text>
</comment>
<dbReference type="PROSITE" id="PS51257">
    <property type="entry name" value="PROKAR_LIPOPROTEIN"/>
    <property type="match status" value="1"/>
</dbReference>
<dbReference type="RefSeq" id="WP_076379058.1">
    <property type="nucleotide sequence ID" value="NZ_FTMG01000029.1"/>
</dbReference>
<name>A0ABR6PTH1_9SPHI</name>
<evidence type="ECO:0008006" key="4">
    <source>
        <dbReference type="Google" id="ProtNLM"/>
    </source>
</evidence>